<dbReference type="InterPro" id="IPR014284">
    <property type="entry name" value="RNA_pol_sigma-70_dom"/>
</dbReference>
<evidence type="ECO:0000256" key="5">
    <source>
        <dbReference type="ARBA" id="ARBA00023163"/>
    </source>
</evidence>
<dbReference type="InterPro" id="IPR007627">
    <property type="entry name" value="RNA_pol_sigma70_r2"/>
</dbReference>
<evidence type="ECO:0000259" key="6">
    <source>
        <dbReference type="Pfam" id="PF04542"/>
    </source>
</evidence>
<proteinExistence type="inferred from homology"/>
<dbReference type="PANTHER" id="PTHR43133">
    <property type="entry name" value="RNA POLYMERASE ECF-TYPE SIGMA FACTO"/>
    <property type="match status" value="1"/>
</dbReference>
<evidence type="ECO:0000313" key="9">
    <source>
        <dbReference type="Proteomes" id="UP000003167"/>
    </source>
</evidence>
<reference evidence="8 9" key="1">
    <citation type="submission" date="2011-12" db="EMBL/GenBank/DDBJ databases">
        <title>The Genome Sequence of Prevotella maculosa OT 289.</title>
        <authorList>
            <consortium name="The Broad Institute Genome Sequencing Platform"/>
            <person name="Earl A."/>
            <person name="Ward D."/>
            <person name="Feldgarden M."/>
            <person name="Gevers D."/>
            <person name="Izard J."/>
            <person name="Blanton J.M."/>
            <person name="Mathney J."/>
            <person name="Tanner A.C."/>
            <person name="Dewhirst F.E."/>
            <person name="Young S.K."/>
            <person name="Zeng Q."/>
            <person name="Gargeya S."/>
            <person name="Fitzgerald M."/>
            <person name="Haas B."/>
            <person name="Abouelleil A."/>
            <person name="Alvarado L."/>
            <person name="Arachchi H.M."/>
            <person name="Berlin A."/>
            <person name="Chapman S.B."/>
            <person name="Gearin G."/>
            <person name="Goldberg J."/>
            <person name="Griggs A."/>
            <person name="Gujja S."/>
            <person name="Hansen M."/>
            <person name="Heiman D."/>
            <person name="Howarth C."/>
            <person name="Larimer J."/>
            <person name="Lui A."/>
            <person name="MacDonald P.J.P."/>
            <person name="McCowen C."/>
            <person name="Montmayeur A."/>
            <person name="Murphy C."/>
            <person name="Neiman D."/>
            <person name="Pearson M."/>
            <person name="Priest M."/>
            <person name="Roberts A."/>
            <person name="Saif S."/>
            <person name="Shea T."/>
            <person name="Sisk P."/>
            <person name="Stolte C."/>
            <person name="Sykes S."/>
            <person name="Wortman J."/>
            <person name="Nusbaum C."/>
            <person name="Birren B."/>
        </authorList>
    </citation>
    <scope>NUCLEOTIDE SEQUENCE [LARGE SCALE GENOMIC DNA]</scope>
    <source>
        <strain evidence="8 9">OT 289</strain>
    </source>
</reference>
<dbReference type="InterPro" id="IPR013325">
    <property type="entry name" value="RNA_pol_sigma_r2"/>
</dbReference>
<dbReference type="InterPro" id="IPR013249">
    <property type="entry name" value="RNA_pol_sigma70_r4_t2"/>
</dbReference>
<dbReference type="Gene3D" id="1.10.1740.10">
    <property type="match status" value="1"/>
</dbReference>
<keyword evidence="3" id="KW-0731">Sigma factor</keyword>
<comment type="similarity">
    <text evidence="1">Belongs to the sigma-70 factor family. ECF subfamily.</text>
</comment>
<dbReference type="EMBL" id="AGEK01000025">
    <property type="protein sequence ID" value="EHO70656.1"/>
    <property type="molecule type" value="Genomic_DNA"/>
</dbReference>
<organism evidence="8 9">
    <name type="scientific">Segatella maculosa OT 289</name>
    <dbReference type="NCBI Taxonomy" id="999422"/>
    <lineage>
        <taxon>Bacteria</taxon>
        <taxon>Pseudomonadati</taxon>
        <taxon>Bacteroidota</taxon>
        <taxon>Bacteroidia</taxon>
        <taxon>Bacteroidales</taxon>
        <taxon>Prevotellaceae</taxon>
        <taxon>Segatella</taxon>
    </lineage>
</organism>
<feature type="domain" description="RNA polymerase sigma factor 70 region 4 type 2" evidence="7">
    <location>
        <begin position="106"/>
        <end position="158"/>
    </location>
</feature>
<evidence type="ECO:0000259" key="7">
    <source>
        <dbReference type="Pfam" id="PF08281"/>
    </source>
</evidence>
<dbReference type="Pfam" id="PF08281">
    <property type="entry name" value="Sigma70_r4_2"/>
    <property type="match status" value="1"/>
</dbReference>
<dbReference type="GO" id="GO:0003677">
    <property type="term" value="F:DNA binding"/>
    <property type="evidence" value="ECO:0007669"/>
    <property type="project" value="UniProtKB-KW"/>
</dbReference>
<name>H1HMD8_9BACT</name>
<evidence type="ECO:0000256" key="3">
    <source>
        <dbReference type="ARBA" id="ARBA00023082"/>
    </source>
</evidence>
<dbReference type="SUPFAM" id="SSF88659">
    <property type="entry name" value="Sigma3 and sigma4 domains of RNA polymerase sigma factors"/>
    <property type="match status" value="1"/>
</dbReference>
<keyword evidence="9" id="KW-1185">Reference proteome</keyword>
<dbReference type="InterPro" id="IPR036388">
    <property type="entry name" value="WH-like_DNA-bd_sf"/>
</dbReference>
<dbReference type="SUPFAM" id="SSF88946">
    <property type="entry name" value="Sigma2 domain of RNA polymerase sigma factors"/>
    <property type="match status" value="1"/>
</dbReference>
<protein>
    <submittedName>
        <fullName evidence="8">Sigma-70 family RNA polymerase sigma factor</fullName>
    </submittedName>
</protein>
<dbReference type="PANTHER" id="PTHR43133:SF8">
    <property type="entry name" value="RNA POLYMERASE SIGMA FACTOR HI_1459-RELATED"/>
    <property type="match status" value="1"/>
</dbReference>
<dbReference type="InterPro" id="IPR013324">
    <property type="entry name" value="RNA_pol_sigma_r3/r4-like"/>
</dbReference>
<dbReference type="NCBIfam" id="TIGR02937">
    <property type="entry name" value="sigma70-ECF"/>
    <property type="match status" value="1"/>
</dbReference>
<dbReference type="Pfam" id="PF04542">
    <property type="entry name" value="Sigma70_r2"/>
    <property type="match status" value="1"/>
</dbReference>
<dbReference type="Gene3D" id="1.10.10.10">
    <property type="entry name" value="Winged helix-like DNA-binding domain superfamily/Winged helix DNA-binding domain"/>
    <property type="match status" value="1"/>
</dbReference>
<keyword evidence="4" id="KW-0238">DNA-binding</keyword>
<keyword evidence="5" id="KW-0804">Transcription</keyword>
<evidence type="ECO:0000313" key="8">
    <source>
        <dbReference type="EMBL" id="EHO70656.1"/>
    </source>
</evidence>
<comment type="caution">
    <text evidence="8">The sequence shown here is derived from an EMBL/GenBank/DDBJ whole genome shotgun (WGS) entry which is preliminary data.</text>
</comment>
<dbReference type="GO" id="GO:0016987">
    <property type="term" value="F:sigma factor activity"/>
    <property type="evidence" value="ECO:0007669"/>
    <property type="project" value="UniProtKB-KW"/>
</dbReference>
<dbReference type="GO" id="GO:0006352">
    <property type="term" value="P:DNA-templated transcription initiation"/>
    <property type="evidence" value="ECO:0007669"/>
    <property type="project" value="InterPro"/>
</dbReference>
<keyword evidence="2" id="KW-0805">Transcription regulation</keyword>
<dbReference type="HOGENOM" id="CLU_047691_3_0_10"/>
<dbReference type="InterPro" id="IPR039425">
    <property type="entry name" value="RNA_pol_sigma-70-like"/>
</dbReference>
<sequence>MDEKAFEETVRHVRPGIESIARRFFVSLQMEDEIDDVVQEVLIVLWRHCGQIEGLKNMEAWVNRVARNQCVTHFRQLKKHERVALNDHFMATDTASAGIEDKERLRMVRLLFNRLPKATRRILYLRNVEGMTLDEIATVCNRPKTSIKSSITAAKRQLITQLKKQDNAD</sequence>
<dbReference type="OrthoDB" id="795989at2"/>
<evidence type="ECO:0000256" key="4">
    <source>
        <dbReference type="ARBA" id="ARBA00023125"/>
    </source>
</evidence>
<feature type="domain" description="RNA polymerase sigma-70 region 2" evidence="6">
    <location>
        <begin position="10"/>
        <end position="78"/>
    </location>
</feature>
<dbReference type="STRING" id="999422.HMPREF9944_01275"/>
<dbReference type="AlphaFoldDB" id="H1HMD8"/>
<evidence type="ECO:0000256" key="1">
    <source>
        <dbReference type="ARBA" id="ARBA00010641"/>
    </source>
</evidence>
<dbReference type="Proteomes" id="UP000003167">
    <property type="component" value="Unassembled WGS sequence"/>
</dbReference>
<accession>H1HMD8</accession>
<dbReference type="RefSeq" id="WP_008565209.1">
    <property type="nucleotide sequence ID" value="NZ_JH594503.1"/>
</dbReference>
<evidence type="ECO:0000256" key="2">
    <source>
        <dbReference type="ARBA" id="ARBA00023015"/>
    </source>
</evidence>
<dbReference type="PATRIC" id="fig|999422.3.peg.1316"/>
<gene>
    <name evidence="8" type="ORF">HMPREF9944_01275</name>
</gene>